<dbReference type="EMBL" id="BPLQ01014137">
    <property type="protein sequence ID" value="GIY77529.1"/>
    <property type="molecule type" value="Genomic_DNA"/>
</dbReference>
<accession>A0AAV4W5P3</accession>
<reference evidence="2 3" key="1">
    <citation type="submission" date="2021-06" db="EMBL/GenBank/DDBJ databases">
        <title>Caerostris darwini draft genome.</title>
        <authorList>
            <person name="Kono N."/>
            <person name="Arakawa K."/>
        </authorList>
    </citation>
    <scope>NUCLEOTIDE SEQUENCE [LARGE SCALE GENOMIC DNA]</scope>
</reference>
<evidence type="ECO:0000313" key="2">
    <source>
        <dbReference type="EMBL" id="GIY77529.1"/>
    </source>
</evidence>
<comment type="caution">
    <text evidence="2">The sequence shown here is derived from an EMBL/GenBank/DDBJ whole genome shotgun (WGS) entry which is preliminary data.</text>
</comment>
<feature type="region of interest" description="Disordered" evidence="1">
    <location>
        <begin position="1"/>
        <end position="53"/>
    </location>
</feature>
<sequence length="141" mass="15900">MDPQSKIKRMEKETQAKSKYKHQPNPIHQYTYESYPITTPIPRKNGKKDKGKKMKLSQYCTHIRRYLASDQCSNSGMITSKGNLSGVRGMGGVGDGTVVPEDECPPKDWLAKKAKRTMKLDRRVNGREGPCPQMVTGNKTD</sequence>
<organism evidence="2 3">
    <name type="scientific">Caerostris darwini</name>
    <dbReference type="NCBI Taxonomy" id="1538125"/>
    <lineage>
        <taxon>Eukaryota</taxon>
        <taxon>Metazoa</taxon>
        <taxon>Ecdysozoa</taxon>
        <taxon>Arthropoda</taxon>
        <taxon>Chelicerata</taxon>
        <taxon>Arachnida</taxon>
        <taxon>Araneae</taxon>
        <taxon>Araneomorphae</taxon>
        <taxon>Entelegynae</taxon>
        <taxon>Araneoidea</taxon>
        <taxon>Araneidae</taxon>
        <taxon>Caerostris</taxon>
    </lineage>
</organism>
<dbReference type="AlphaFoldDB" id="A0AAV4W5P3"/>
<feature type="compositionally biased region" description="Basic residues" evidence="1">
    <location>
        <begin position="44"/>
        <end position="53"/>
    </location>
</feature>
<name>A0AAV4W5P3_9ARAC</name>
<dbReference type="Proteomes" id="UP001054837">
    <property type="component" value="Unassembled WGS sequence"/>
</dbReference>
<protein>
    <submittedName>
        <fullName evidence="2">Uncharacterized protein</fullName>
    </submittedName>
</protein>
<evidence type="ECO:0000256" key="1">
    <source>
        <dbReference type="SAM" id="MobiDB-lite"/>
    </source>
</evidence>
<keyword evidence="3" id="KW-1185">Reference proteome</keyword>
<proteinExistence type="predicted"/>
<gene>
    <name evidence="2" type="ORF">CDAR_238521</name>
</gene>
<evidence type="ECO:0000313" key="3">
    <source>
        <dbReference type="Proteomes" id="UP001054837"/>
    </source>
</evidence>